<dbReference type="EMBL" id="UZAN01056816">
    <property type="protein sequence ID" value="VDP91416.1"/>
    <property type="molecule type" value="Genomic_DNA"/>
</dbReference>
<dbReference type="PANTHER" id="PTHR47326:SF1">
    <property type="entry name" value="HTH PSQ-TYPE DOMAIN-CONTAINING PROTEIN"/>
    <property type="match status" value="1"/>
</dbReference>
<evidence type="ECO:0000313" key="3">
    <source>
        <dbReference type="WBParaSite" id="ECPE_0001418401-mRNA-1"/>
    </source>
</evidence>
<reference evidence="3" key="1">
    <citation type="submission" date="2016-06" db="UniProtKB">
        <authorList>
            <consortium name="WormBaseParasite"/>
        </authorList>
    </citation>
    <scope>IDENTIFICATION</scope>
</reference>
<evidence type="ECO:0000313" key="2">
    <source>
        <dbReference type="Proteomes" id="UP000272942"/>
    </source>
</evidence>
<dbReference type="InterPro" id="IPR036397">
    <property type="entry name" value="RNaseH_sf"/>
</dbReference>
<organism evidence="3">
    <name type="scientific">Echinostoma caproni</name>
    <dbReference type="NCBI Taxonomy" id="27848"/>
    <lineage>
        <taxon>Eukaryota</taxon>
        <taxon>Metazoa</taxon>
        <taxon>Spiralia</taxon>
        <taxon>Lophotrochozoa</taxon>
        <taxon>Platyhelminthes</taxon>
        <taxon>Trematoda</taxon>
        <taxon>Digenea</taxon>
        <taxon>Plagiorchiida</taxon>
        <taxon>Echinostomata</taxon>
        <taxon>Echinostomatoidea</taxon>
        <taxon>Echinostomatidae</taxon>
        <taxon>Echinostoma</taxon>
    </lineage>
</organism>
<dbReference type="GO" id="GO:0003676">
    <property type="term" value="F:nucleic acid binding"/>
    <property type="evidence" value="ECO:0007669"/>
    <property type="project" value="InterPro"/>
</dbReference>
<gene>
    <name evidence="1" type="ORF">ECPE_LOCUS14144</name>
</gene>
<sequence length="318" mass="36259">MKYSVLHRLQLVRLLQEHGTFQAACDAFHKAHPDLPKPSLGACFQLARKVAETGSVQDRPRGPREKPATGDHMLEDLRAILKDQPKISTRKLAQYFSVSHASVYRLLKVNGYRHSRFHSDAQPAPRDVRARLTFARWFRTTSMAHQHLERDILFSDEVTLHLNPARNASCEAGWSREDGVLEEVVEPVCSRIPNPQKWRMYFQQNEAPWHYSPRITQWLSEHFPNRWIGKGGPIEWPQRSSDLNPLSFSLWDHLKRTVYSTPLSSLDELKQRVQLVCSALTTAAAAAGGGGGDIIECALSEFRRRILLCETNHGEPEV</sequence>
<dbReference type="Proteomes" id="UP000272942">
    <property type="component" value="Unassembled WGS sequence"/>
</dbReference>
<proteinExistence type="predicted"/>
<accession>A0A183B4K9</accession>
<dbReference type="PANTHER" id="PTHR47326">
    <property type="entry name" value="TRANSPOSABLE ELEMENT TC3 TRANSPOSASE-LIKE PROTEIN"/>
    <property type="match status" value="1"/>
</dbReference>
<protein>
    <submittedName>
        <fullName evidence="3">Transposase</fullName>
    </submittedName>
</protein>
<reference evidence="1 2" key="2">
    <citation type="submission" date="2018-11" db="EMBL/GenBank/DDBJ databases">
        <authorList>
            <consortium name="Pathogen Informatics"/>
        </authorList>
    </citation>
    <scope>NUCLEOTIDE SEQUENCE [LARGE SCALE GENOMIC DNA]</scope>
    <source>
        <strain evidence="1 2">Egypt</strain>
    </source>
</reference>
<dbReference type="WBParaSite" id="ECPE_0001418401-mRNA-1">
    <property type="protein sequence ID" value="ECPE_0001418401-mRNA-1"/>
    <property type="gene ID" value="ECPE_0001418401"/>
</dbReference>
<name>A0A183B4K9_9TREM</name>
<dbReference type="AlphaFoldDB" id="A0A183B4K9"/>
<evidence type="ECO:0000313" key="1">
    <source>
        <dbReference type="EMBL" id="VDP91416.1"/>
    </source>
</evidence>
<dbReference type="InterPro" id="IPR009057">
    <property type="entry name" value="Homeodomain-like_sf"/>
</dbReference>
<dbReference type="SUPFAM" id="SSF46689">
    <property type="entry name" value="Homeodomain-like"/>
    <property type="match status" value="1"/>
</dbReference>
<keyword evidence="2" id="KW-1185">Reference proteome</keyword>
<dbReference type="OrthoDB" id="10024116at2759"/>
<dbReference type="Gene3D" id="3.30.420.10">
    <property type="entry name" value="Ribonuclease H-like superfamily/Ribonuclease H"/>
    <property type="match status" value="1"/>
</dbReference>